<reference evidence="4 5" key="1">
    <citation type="submission" date="2020-08" db="EMBL/GenBank/DDBJ databases">
        <title>Genomic Encyclopedia of Type Strains, Phase IV (KMG-IV): sequencing the most valuable type-strain genomes for metagenomic binning, comparative biology and taxonomic classification.</title>
        <authorList>
            <person name="Goeker M."/>
        </authorList>
    </citation>
    <scope>NUCLEOTIDE SEQUENCE [LARGE SCALE GENOMIC DNA]</scope>
    <source>
        <strain evidence="4 5">DSM 45615</strain>
    </source>
</reference>
<comment type="caution">
    <text evidence="4">The sequence shown here is derived from an EMBL/GenBank/DDBJ whole genome shotgun (WGS) entry which is preliminary data.</text>
</comment>
<feature type="domain" description="Galactosyltransferase C-terminal" evidence="3">
    <location>
        <begin position="182"/>
        <end position="226"/>
    </location>
</feature>
<sequence>MTIACSVVIPTYNRAELLAHTLRSLTRQTLPAGRFEVLVSDDGSGDDTADVVRSFADRLDLRYFYQEDEGYRLAKARNVGIRHARGEVCVMVDSGVLLSSGCLEAHLAAHAAWPGPVAAIGYVYCFNEDNEDAAQMRRVIDVHDPDATIALLRDRGQWLDIREEFYARYTDEFHDLPAPWLVYWCCNVSAPTGLLREIGGFDEWFVRWGGEDVELAYRLHRAGARFVLSRDAASIHYPHPKVFKDNIANAVINYKYIAEKYGTPITRLLVDNHFFVINDIIRERGLPSCEEYLAGRAVEHA</sequence>
<keyword evidence="5" id="KW-1185">Reference proteome</keyword>
<evidence type="ECO:0000313" key="4">
    <source>
        <dbReference type="EMBL" id="MBB5136098.1"/>
    </source>
</evidence>
<dbReference type="InterPro" id="IPR050834">
    <property type="entry name" value="Glycosyltransf_2"/>
</dbReference>
<evidence type="ECO:0000259" key="3">
    <source>
        <dbReference type="Pfam" id="PF02709"/>
    </source>
</evidence>
<dbReference type="InterPro" id="IPR001173">
    <property type="entry name" value="Glyco_trans_2-like"/>
</dbReference>
<gene>
    <name evidence="4" type="ORF">HNP84_005842</name>
</gene>
<dbReference type="RefSeq" id="WP_185053035.1">
    <property type="nucleotide sequence ID" value="NZ_BAABIX010000017.1"/>
</dbReference>
<dbReference type="SUPFAM" id="SSF53448">
    <property type="entry name" value="Nucleotide-diphospho-sugar transferases"/>
    <property type="match status" value="1"/>
</dbReference>
<name>A0A840P8V2_9ACTN</name>
<dbReference type="EMBL" id="JACHGN010000013">
    <property type="protein sequence ID" value="MBB5136098.1"/>
    <property type="molecule type" value="Genomic_DNA"/>
</dbReference>
<keyword evidence="1 4" id="KW-0808">Transferase</keyword>
<dbReference type="Pfam" id="PF00535">
    <property type="entry name" value="Glycos_transf_2"/>
    <property type="match status" value="1"/>
</dbReference>
<dbReference type="GO" id="GO:0016740">
    <property type="term" value="F:transferase activity"/>
    <property type="evidence" value="ECO:0007669"/>
    <property type="project" value="UniProtKB-KW"/>
</dbReference>
<dbReference type="InterPro" id="IPR029044">
    <property type="entry name" value="Nucleotide-diphossugar_trans"/>
</dbReference>
<dbReference type="Pfam" id="PF02709">
    <property type="entry name" value="Glyco_transf_7C"/>
    <property type="match status" value="1"/>
</dbReference>
<dbReference type="PANTHER" id="PTHR43685">
    <property type="entry name" value="GLYCOSYLTRANSFERASE"/>
    <property type="match status" value="1"/>
</dbReference>
<evidence type="ECO:0000256" key="1">
    <source>
        <dbReference type="ARBA" id="ARBA00022679"/>
    </source>
</evidence>
<organism evidence="4 5">
    <name type="scientific">Thermocatellispora tengchongensis</name>
    <dbReference type="NCBI Taxonomy" id="1073253"/>
    <lineage>
        <taxon>Bacteria</taxon>
        <taxon>Bacillati</taxon>
        <taxon>Actinomycetota</taxon>
        <taxon>Actinomycetes</taxon>
        <taxon>Streptosporangiales</taxon>
        <taxon>Streptosporangiaceae</taxon>
        <taxon>Thermocatellispora</taxon>
    </lineage>
</organism>
<proteinExistence type="predicted"/>
<feature type="domain" description="Glycosyltransferase 2-like" evidence="2">
    <location>
        <begin position="6"/>
        <end position="138"/>
    </location>
</feature>
<evidence type="ECO:0000259" key="2">
    <source>
        <dbReference type="Pfam" id="PF00535"/>
    </source>
</evidence>
<dbReference type="AlphaFoldDB" id="A0A840P8V2"/>
<protein>
    <submittedName>
        <fullName evidence="4">Glycosyltransferase involved in cell wall biosynthesis</fullName>
    </submittedName>
</protein>
<accession>A0A840P8V2</accession>
<dbReference type="PANTHER" id="PTHR43685:SF3">
    <property type="entry name" value="SLR2126 PROTEIN"/>
    <property type="match status" value="1"/>
</dbReference>
<evidence type="ECO:0000313" key="5">
    <source>
        <dbReference type="Proteomes" id="UP000578449"/>
    </source>
</evidence>
<dbReference type="InterPro" id="IPR027791">
    <property type="entry name" value="Galactosyl_T_C"/>
</dbReference>
<dbReference type="Proteomes" id="UP000578449">
    <property type="component" value="Unassembled WGS sequence"/>
</dbReference>
<dbReference type="Gene3D" id="3.90.550.10">
    <property type="entry name" value="Spore Coat Polysaccharide Biosynthesis Protein SpsA, Chain A"/>
    <property type="match status" value="1"/>
</dbReference>